<evidence type="ECO:0000313" key="4">
    <source>
        <dbReference type="Proteomes" id="UP000275078"/>
    </source>
</evidence>
<evidence type="ECO:0000313" key="3">
    <source>
        <dbReference type="EMBL" id="RPA86243.1"/>
    </source>
</evidence>
<feature type="region of interest" description="Disordered" evidence="1">
    <location>
        <begin position="26"/>
        <end position="45"/>
    </location>
</feature>
<gene>
    <name evidence="3" type="ORF">BJ508DRAFT_302149</name>
</gene>
<accession>A0A3N4IJC0</accession>
<feature type="compositionally biased region" description="Polar residues" evidence="1">
    <location>
        <begin position="28"/>
        <end position="42"/>
    </location>
</feature>
<keyword evidence="2" id="KW-0472">Membrane</keyword>
<keyword evidence="2" id="KW-1133">Transmembrane helix</keyword>
<keyword evidence="2" id="KW-0812">Transmembrane</keyword>
<evidence type="ECO:0000256" key="1">
    <source>
        <dbReference type="SAM" id="MobiDB-lite"/>
    </source>
</evidence>
<proteinExistence type="predicted"/>
<name>A0A3N4IJC0_ASCIM</name>
<evidence type="ECO:0000256" key="2">
    <source>
        <dbReference type="SAM" id="Phobius"/>
    </source>
</evidence>
<organism evidence="3 4">
    <name type="scientific">Ascobolus immersus RN42</name>
    <dbReference type="NCBI Taxonomy" id="1160509"/>
    <lineage>
        <taxon>Eukaryota</taxon>
        <taxon>Fungi</taxon>
        <taxon>Dikarya</taxon>
        <taxon>Ascomycota</taxon>
        <taxon>Pezizomycotina</taxon>
        <taxon>Pezizomycetes</taxon>
        <taxon>Pezizales</taxon>
        <taxon>Ascobolaceae</taxon>
        <taxon>Ascobolus</taxon>
    </lineage>
</organism>
<protein>
    <submittedName>
        <fullName evidence="3">Uncharacterized protein</fullName>
    </submittedName>
</protein>
<dbReference type="EMBL" id="ML119650">
    <property type="protein sequence ID" value="RPA86243.1"/>
    <property type="molecule type" value="Genomic_DNA"/>
</dbReference>
<feature type="transmembrane region" description="Helical" evidence="2">
    <location>
        <begin position="86"/>
        <end position="104"/>
    </location>
</feature>
<keyword evidence="4" id="KW-1185">Reference proteome</keyword>
<reference evidence="3 4" key="1">
    <citation type="journal article" date="2018" name="Nat. Ecol. Evol.">
        <title>Pezizomycetes genomes reveal the molecular basis of ectomycorrhizal truffle lifestyle.</title>
        <authorList>
            <person name="Murat C."/>
            <person name="Payen T."/>
            <person name="Noel B."/>
            <person name="Kuo A."/>
            <person name="Morin E."/>
            <person name="Chen J."/>
            <person name="Kohler A."/>
            <person name="Krizsan K."/>
            <person name="Balestrini R."/>
            <person name="Da Silva C."/>
            <person name="Montanini B."/>
            <person name="Hainaut M."/>
            <person name="Levati E."/>
            <person name="Barry K.W."/>
            <person name="Belfiori B."/>
            <person name="Cichocki N."/>
            <person name="Clum A."/>
            <person name="Dockter R.B."/>
            <person name="Fauchery L."/>
            <person name="Guy J."/>
            <person name="Iotti M."/>
            <person name="Le Tacon F."/>
            <person name="Lindquist E.A."/>
            <person name="Lipzen A."/>
            <person name="Malagnac F."/>
            <person name="Mello A."/>
            <person name="Molinier V."/>
            <person name="Miyauchi S."/>
            <person name="Poulain J."/>
            <person name="Riccioni C."/>
            <person name="Rubini A."/>
            <person name="Sitrit Y."/>
            <person name="Splivallo R."/>
            <person name="Traeger S."/>
            <person name="Wang M."/>
            <person name="Zifcakova L."/>
            <person name="Wipf D."/>
            <person name="Zambonelli A."/>
            <person name="Paolocci F."/>
            <person name="Nowrousian M."/>
            <person name="Ottonello S."/>
            <person name="Baldrian P."/>
            <person name="Spatafora J.W."/>
            <person name="Henrissat B."/>
            <person name="Nagy L.G."/>
            <person name="Aury J.M."/>
            <person name="Wincker P."/>
            <person name="Grigoriev I.V."/>
            <person name="Bonfante P."/>
            <person name="Martin F.M."/>
        </authorList>
    </citation>
    <scope>NUCLEOTIDE SEQUENCE [LARGE SCALE GENOMIC DNA]</scope>
    <source>
        <strain evidence="3 4">RN42</strain>
    </source>
</reference>
<dbReference type="OrthoDB" id="2861623at2759"/>
<sequence length="262" mass="29031">MVTPDSQDSTPINVVISRDSIHIAMDTPASSSGINTPSSSDAGSVDIKEAIDEMEKLIHPQRSPEKSRKQEEDARQHINVALIKKCIVIFTLCLSFYLLGYQFGGRHAPSSPTSTHSTPPPKLNAYSRLPVKLAPYPEIVIYTGEWKPTAEQAKMNQVHRDITEEVDGVQDWIWGSLPWAKDTDTIAHIETGRNYLGKIHVQVPKGAAVMVLRNRMTREGKWNLLCFGMKGGARFKDFGWDDCVITDKMIASENGGAVLARS</sequence>
<dbReference type="AlphaFoldDB" id="A0A3N4IJC0"/>
<dbReference type="Proteomes" id="UP000275078">
    <property type="component" value="Unassembled WGS sequence"/>
</dbReference>